<keyword evidence="2" id="KW-1185">Reference proteome</keyword>
<evidence type="ECO:0000313" key="1">
    <source>
        <dbReference type="EMBL" id="PNW81560.1"/>
    </source>
</evidence>
<gene>
    <name evidence="1" type="ORF">CHLRE_06g251683v5</name>
</gene>
<dbReference type="RefSeq" id="XP_042923316.1">
    <property type="nucleotide sequence ID" value="XM_043062610.1"/>
</dbReference>
<protein>
    <submittedName>
        <fullName evidence="1">Uncharacterized protein</fullName>
    </submittedName>
</protein>
<dbReference type="KEGG" id="cre:CHLRE_06g251683v5"/>
<accession>A0A2K3DM02</accession>
<dbReference type="InParanoid" id="A0A2K3DM02"/>
<organism evidence="1 2">
    <name type="scientific">Chlamydomonas reinhardtii</name>
    <name type="common">Chlamydomonas smithii</name>
    <dbReference type="NCBI Taxonomy" id="3055"/>
    <lineage>
        <taxon>Eukaryota</taxon>
        <taxon>Viridiplantae</taxon>
        <taxon>Chlorophyta</taxon>
        <taxon>core chlorophytes</taxon>
        <taxon>Chlorophyceae</taxon>
        <taxon>CS clade</taxon>
        <taxon>Chlamydomonadales</taxon>
        <taxon>Chlamydomonadaceae</taxon>
        <taxon>Chlamydomonas</taxon>
    </lineage>
</organism>
<dbReference type="Proteomes" id="UP000006906">
    <property type="component" value="Chromosome 6"/>
</dbReference>
<proteinExistence type="predicted"/>
<reference evidence="1 2" key="1">
    <citation type="journal article" date="2007" name="Science">
        <title>The Chlamydomonas genome reveals the evolution of key animal and plant functions.</title>
        <authorList>
            <person name="Merchant S.S."/>
            <person name="Prochnik S.E."/>
            <person name="Vallon O."/>
            <person name="Harris E.H."/>
            <person name="Karpowicz S.J."/>
            <person name="Witman G.B."/>
            <person name="Terry A."/>
            <person name="Salamov A."/>
            <person name="Fritz-Laylin L.K."/>
            <person name="Marechal-Drouard L."/>
            <person name="Marshall W.F."/>
            <person name="Qu L.H."/>
            <person name="Nelson D.R."/>
            <person name="Sanderfoot A.A."/>
            <person name="Spalding M.H."/>
            <person name="Kapitonov V.V."/>
            <person name="Ren Q."/>
            <person name="Ferris P."/>
            <person name="Lindquist E."/>
            <person name="Shapiro H."/>
            <person name="Lucas S.M."/>
            <person name="Grimwood J."/>
            <person name="Schmutz J."/>
            <person name="Cardol P."/>
            <person name="Cerutti H."/>
            <person name="Chanfreau G."/>
            <person name="Chen C.L."/>
            <person name="Cognat V."/>
            <person name="Croft M.T."/>
            <person name="Dent R."/>
            <person name="Dutcher S."/>
            <person name="Fernandez E."/>
            <person name="Fukuzawa H."/>
            <person name="Gonzalez-Ballester D."/>
            <person name="Gonzalez-Halphen D."/>
            <person name="Hallmann A."/>
            <person name="Hanikenne M."/>
            <person name="Hippler M."/>
            <person name="Inwood W."/>
            <person name="Jabbari K."/>
            <person name="Kalanon M."/>
            <person name="Kuras R."/>
            <person name="Lefebvre P.A."/>
            <person name="Lemaire S.D."/>
            <person name="Lobanov A.V."/>
            <person name="Lohr M."/>
            <person name="Manuell A."/>
            <person name="Meier I."/>
            <person name="Mets L."/>
            <person name="Mittag M."/>
            <person name="Mittelmeier T."/>
            <person name="Moroney J.V."/>
            <person name="Moseley J."/>
            <person name="Napoli C."/>
            <person name="Nedelcu A.M."/>
            <person name="Niyogi K."/>
            <person name="Novoselov S.V."/>
            <person name="Paulsen I.T."/>
            <person name="Pazour G."/>
            <person name="Purton S."/>
            <person name="Ral J.P."/>
            <person name="Riano-Pachon D.M."/>
            <person name="Riekhof W."/>
            <person name="Rymarquis L."/>
            <person name="Schroda M."/>
            <person name="Stern D."/>
            <person name="Umen J."/>
            <person name="Willows R."/>
            <person name="Wilson N."/>
            <person name="Zimmer S.L."/>
            <person name="Allmer J."/>
            <person name="Balk J."/>
            <person name="Bisova K."/>
            <person name="Chen C.J."/>
            <person name="Elias M."/>
            <person name="Gendler K."/>
            <person name="Hauser C."/>
            <person name="Lamb M.R."/>
            <person name="Ledford H."/>
            <person name="Long J.C."/>
            <person name="Minagawa J."/>
            <person name="Page M.D."/>
            <person name="Pan J."/>
            <person name="Pootakham W."/>
            <person name="Roje S."/>
            <person name="Rose A."/>
            <person name="Stahlberg E."/>
            <person name="Terauchi A.M."/>
            <person name="Yang P."/>
            <person name="Ball S."/>
            <person name="Bowler C."/>
            <person name="Dieckmann C.L."/>
            <person name="Gladyshev V.N."/>
            <person name="Green P."/>
            <person name="Jorgensen R."/>
            <person name="Mayfield S."/>
            <person name="Mueller-Roeber B."/>
            <person name="Rajamani S."/>
            <person name="Sayre R.T."/>
            <person name="Brokstein P."/>
            <person name="Dubchak I."/>
            <person name="Goodstein D."/>
            <person name="Hornick L."/>
            <person name="Huang Y.W."/>
            <person name="Jhaveri J."/>
            <person name="Luo Y."/>
            <person name="Martinez D."/>
            <person name="Ngau W.C."/>
            <person name="Otillar B."/>
            <person name="Poliakov A."/>
            <person name="Porter A."/>
            <person name="Szajkowski L."/>
            <person name="Werner G."/>
            <person name="Zhou K."/>
            <person name="Grigoriev I.V."/>
            <person name="Rokhsar D.S."/>
            <person name="Grossman A.R."/>
        </authorList>
    </citation>
    <scope>NUCLEOTIDE SEQUENCE [LARGE SCALE GENOMIC DNA]</scope>
    <source>
        <strain evidence="2">CC-503</strain>
    </source>
</reference>
<evidence type="ECO:0000313" key="2">
    <source>
        <dbReference type="Proteomes" id="UP000006906"/>
    </source>
</evidence>
<name>A0A2K3DM02_CHLRE</name>
<dbReference type="AlphaFoldDB" id="A0A2K3DM02"/>
<dbReference type="Gramene" id="PNW81560">
    <property type="protein sequence ID" value="PNW81560"/>
    <property type="gene ID" value="CHLRE_06g251683v5"/>
</dbReference>
<dbReference type="EMBL" id="CM008967">
    <property type="protein sequence ID" value="PNW81560.1"/>
    <property type="molecule type" value="Genomic_DNA"/>
</dbReference>
<sequence length="108" mass="10685">MLLGRTRPAAVHLDGADGGGAVQGLAAAALALEAAAVAQDLAAVQGLGPAVTALTCLPEGQARPRGAGERGAARAAAPARRLRPAGVYFAVCAGEHSTAQYMVGRTQQ</sequence>
<dbReference type="GeneID" id="66053532"/>